<keyword evidence="8" id="KW-1185">Reference proteome</keyword>
<reference evidence="7" key="1">
    <citation type="submission" date="2020-10" db="EMBL/GenBank/DDBJ databases">
        <title>Taxonomic study of unclassified bacteria belonging to the class Ktedonobacteria.</title>
        <authorList>
            <person name="Yabe S."/>
            <person name="Wang C.M."/>
            <person name="Zheng Y."/>
            <person name="Sakai Y."/>
            <person name="Cavaletti L."/>
            <person name="Monciardini P."/>
            <person name="Donadio S."/>
        </authorList>
    </citation>
    <scope>NUCLEOTIDE SEQUENCE</scope>
    <source>
        <strain evidence="7">SOSP1-1</strain>
    </source>
</reference>
<comment type="subcellular location">
    <subcellularLocation>
        <location evidence="1">Membrane</location>
        <topology evidence="1">Multi-pass membrane protein</topology>
    </subcellularLocation>
</comment>
<evidence type="ECO:0000256" key="6">
    <source>
        <dbReference type="SAM" id="Phobius"/>
    </source>
</evidence>
<dbReference type="RefSeq" id="WP_220199955.1">
    <property type="nucleotide sequence ID" value="NZ_BNJF01000010.1"/>
</dbReference>
<dbReference type="InterPro" id="IPR051633">
    <property type="entry name" value="AceTr"/>
</dbReference>
<dbReference type="InterPro" id="IPR000791">
    <property type="entry name" value="Gpr1/Fun34/SatP-like"/>
</dbReference>
<gene>
    <name evidence="7" type="ORF">KSX_91680</name>
</gene>
<feature type="transmembrane region" description="Helical" evidence="6">
    <location>
        <begin position="21"/>
        <end position="44"/>
    </location>
</feature>
<feature type="transmembrane region" description="Helical" evidence="6">
    <location>
        <begin position="170"/>
        <end position="190"/>
    </location>
</feature>
<keyword evidence="5 6" id="KW-0472">Membrane</keyword>
<accession>A0A8J3MZP8</accession>
<evidence type="ECO:0000256" key="2">
    <source>
        <dbReference type="ARBA" id="ARBA00005587"/>
    </source>
</evidence>
<feature type="transmembrane region" description="Helical" evidence="6">
    <location>
        <begin position="86"/>
        <end position="108"/>
    </location>
</feature>
<proteinExistence type="inferred from homology"/>
<comment type="caution">
    <text evidence="7">The sequence shown here is derived from an EMBL/GenBank/DDBJ whole genome shotgun (WGS) entry which is preliminary data.</text>
</comment>
<dbReference type="AlphaFoldDB" id="A0A8J3MZP8"/>
<evidence type="ECO:0000313" key="7">
    <source>
        <dbReference type="EMBL" id="GHO51005.1"/>
    </source>
</evidence>
<keyword evidence="3 6" id="KW-0812">Transmembrane</keyword>
<feature type="transmembrane region" description="Helical" evidence="6">
    <location>
        <begin position="144"/>
        <end position="164"/>
    </location>
</feature>
<dbReference type="GO" id="GO:0015123">
    <property type="term" value="F:acetate transmembrane transporter activity"/>
    <property type="evidence" value="ECO:0007669"/>
    <property type="project" value="TreeGrafter"/>
</dbReference>
<dbReference type="NCBIfam" id="NF038013">
    <property type="entry name" value="AceTr_1"/>
    <property type="match status" value="1"/>
</dbReference>
<keyword evidence="4 6" id="KW-1133">Transmembrane helix</keyword>
<evidence type="ECO:0000256" key="3">
    <source>
        <dbReference type="ARBA" id="ARBA00022692"/>
    </source>
</evidence>
<name>A0A8J3MZP8_9CHLR</name>
<dbReference type="PANTHER" id="PTHR31123:SF1">
    <property type="entry name" value="ACCUMULATION OF DYADS PROTEIN 2-RELATED"/>
    <property type="match status" value="1"/>
</dbReference>
<evidence type="ECO:0000256" key="5">
    <source>
        <dbReference type="ARBA" id="ARBA00023136"/>
    </source>
</evidence>
<dbReference type="PANTHER" id="PTHR31123">
    <property type="entry name" value="ACCUMULATION OF DYADS PROTEIN 2-RELATED"/>
    <property type="match status" value="1"/>
</dbReference>
<protein>
    <submittedName>
        <fullName evidence="7">Uncharacterized protein</fullName>
    </submittedName>
</protein>
<organism evidence="7 8">
    <name type="scientific">Ktedonospora formicarum</name>
    <dbReference type="NCBI Taxonomy" id="2778364"/>
    <lineage>
        <taxon>Bacteria</taxon>
        <taxon>Bacillati</taxon>
        <taxon>Chloroflexota</taxon>
        <taxon>Ktedonobacteria</taxon>
        <taxon>Ktedonobacterales</taxon>
        <taxon>Ktedonobacteraceae</taxon>
        <taxon>Ktedonospora</taxon>
    </lineage>
</organism>
<comment type="similarity">
    <text evidence="2">Belongs to the acetate uptake transporter (AceTr) (TC 2.A.96) family.</text>
</comment>
<feature type="transmembrane region" description="Helical" evidence="6">
    <location>
        <begin position="56"/>
        <end position="74"/>
    </location>
</feature>
<dbReference type="GO" id="GO:0005886">
    <property type="term" value="C:plasma membrane"/>
    <property type="evidence" value="ECO:0007669"/>
    <property type="project" value="TreeGrafter"/>
</dbReference>
<sequence length="214" mass="22779">MSNYQPRSAVSRDVEETRIASPLPLGLSVLALTTAILGAWYAGFILPFGNTSVLKAIGPILLVGGIVQLLAGMWEFRKGHMETSTLFTSYGGFTTALGVIFLPGLGIFPGMSAGVQHLILGLFYLCWAIFLGVIFTGSLRMNKAFLATIGLLFLTFLCLAIGHLTGFNRVWLGIGGWLAIICALVAWYTAAASMLRSTTDITLPTGGHGPLAPR</sequence>
<evidence type="ECO:0000313" key="8">
    <source>
        <dbReference type="Proteomes" id="UP000612362"/>
    </source>
</evidence>
<dbReference type="Pfam" id="PF01184">
    <property type="entry name" value="Gpr1_Fun34_YaaH"/>
    <property type="match status" value="1"/>
</dbReference>
<feature type="transmembrane region" description="Helical" evidence="6">
    <location>
        <begin position="114"/>
        <end position="137"/>
    </location>
</feature>
<dbReference type="EMBL" id="BNJF01000010">
    <property type="protein sequence ID" value="GHO51005.1"/>
    <property type="molecule type" value="Genomic_DNA"/>
</dbReference>
<evidence type="ECO:0000256" key="1">
    <source>
        <dbReference type="ARBA" id="ARBA00004141"/>
    </source>
</evidence>
<dbReference type="Proteomes" id="UP000612362">
    <property type="component" value="Unassembled WGS sequence"/>
</dbReference>
<evidence type="ECO:0000256" key="4">
    <source>
        <dbReference type="ARBA" id="ARBA00022989"/>
    </source>
</evidence>